<dbReference type="SUPFAM" id="SSF101478">
    <property type="entry name" value="ADP-ribosylglycohydrolase"/>
    <property type="match status" value="2"/>
</dbReference>
<dbReference type="AlphaFoldDB" id="A0A8T3CKB3"/>
<accession>A0A8T3CKB3</accession>
<dbReference type="Proteomes" id="UP000829720">
    <property type="component" value="Unassembled WGS sequence"/>
</dbReference>
<name>A0A8T3CKB3_9TELE</name>
<evidence type="ECO:0000256" key="7">
    <source>
        <dbReference type="ARBA" id="ARBA00049810"/>
    </source>
</evidence>
<comment type="similarity">
    <text evidence="1">Belongs to the ADP-ribosylglycohydrolase family.</text>
</comment>
<keyword evidence="2" id="KW-0378">Hydrolase</keyword>
<keyword evidence="10" id="KW-1185">Reference proteome</keyword>
<dbReference type="Pfam" id="PF03747">
    <property type="entry name" value="ADP_ribosyl_GH"/>
    <property type="match status" value="2"/>
</dbReference>
<evidence type="ECO:0000256" key="6">
    <source>
        <dbReference type="ARBA" id="ARBA00049798"/>
    </source>
</evidence>
<organism evidence="9 10">
    <name type="scientific">Albula goreensis</name>
    <dbReference type="NCBI Taxonomy" id="1534307"/>
    <lineage>
        <taxon>Eukaryota</taxon>
        <taxon>Metazoa</taxon>
        <taxon>Chordata</taxon>
        <taxon>Craniata</taxon>
        <taxon>Vertebrata</taxon>
        <taxon>Euteleostomi</taxon>
        <taxon>Actinopterygii</taxon>
        <taxon>Neopterygii</taxon>
        <taxon>Teleostei</taxon>
        <taxon>Albuliformes</taxon>
        <taxon>Albulidae</taxon>
        <taxon>Albula</taxon>
    </lineage>
</organism>
<reference evidence="9" key="1">
    <citation type="submission" date="2021-01" db="EMBL/GenBank/DDBJ databases">
        <authorList>
            <person name="Zahm M."/>
            <person name="Roques C."/>
            <person name="Cabau C."/>
            <person name="Klopp C."/>
            <person name="Donnadieu C."/>
            <person name="Jouanno E."/>
            <person name="Lampietro C."/>
            <person name="Louis A."/>
            <person name="Herpin A."/>
            <person name="Echchiki A."/>
            <person name="Berthelot C."/>
            <person name="Parey E."/>
            <person name="Roest-Crollius H."/>
            <person name="Braasch I."/>
            <person name="Postlethwait J."/>
            <person name="Bobe J."/>
            <person name="Montfort J."/>
            <person name="Bouchez O."/>
            <person name="Begum T."/>
            <person name="Mejri S."/>
            <person name="Adams A."/>
            <person name="Chen W.-J."/>
            <person name="Guiguen Y."/>
        </authorList>
    </citation>
    <scope>NUCLEOTIDE SEQUENCE</scope>
    <source>
        <tissue evidence="9">Blood</tissue>
    </source>
</reference>
<dbReference type="InterPro" id="IPR005502">
    <property type="entry name" value="Ribosyl_crysJ1"/>
</dbReference>
<dbReference type="PANTHER" id="PTHR16222:SF26">
    <property type="entry name" value="ADP-RIBOSYLHYDROLASE ARH1"/>
    <property type="match status" value="1"/>
</dbReference>
<evidence type="ECO:0000313" key="9">
    <source>
        <dbReference type="EMBL" id="KAI1884896.1"/>
    </source>
</evidence>
<feature type="binding site" evidence="8">
    <location>
        <position position="336"/>
    </location>
    <ligand>
        <name>Mg(2+)</name>
        <dbReference type="ChEBI" id="CHEBI:18420"/>
        <label>1</label>
    </ligand>
</feature>
<dbReference type="PANTHER" id="PTHR16222">
    <property type="entry name" value="ADP-RIBOSYLGLYCOHYDROLASE"/>
    <property type="match status" value="1"/>
</dbReference>
<feature type="binding site" evidence="8">
    <location>
        <position position="334"/>
    </location>
    <ligand>
        <name>Mg(2+)</name>
        <dbReference type="ChEBI" id="CHEBI:18420"/>
        <label>1</label>
    </ligand>
</feature>
<evidence type="ECO:0000256" key="8">
    <source>
        <dbReference type="PIRSR" id="PIRSR605502-1"/>
    </source>
</evidence>
<evidence type="ECO:0000256" key="3">
    <source>
        <dbReference type="ARBA" id="ARBA00049582"/>
    </source>
</evidence>
<evidence type="ECO:0000313" key="10">
    <source>
        <dbReference type="Proteomes" id="UP000829720"/>
    </source>
</evidence>
<dbReference type="GO" id="GO:0046872">
    <property type="term" value="F:metal ion binding"/>
    <property type="evidence" value="ECO:0007669"/>
    <property type="project" value="UniProtKB-KW"/>
</dbReference>
<keyword evidence="8" id="KW-0479">Metal-binding</keyword>
<evidence type="ECO:0000256" key="5">
    <source>
        <dbReference type="ARBA" id="ARBA00049773"/>
    </source>
</evidence>
<feature type="binding site" evidence="8">
    <location>
        <position position="337"/>
    </location>
    <ligand>
        <name>Mg(2+)</name>
        <dbReference type="ChEBI" id="CHEBI:18420"/>
        <label>1</label>
    </ligand>
</feature>
<feature type="binding site" evidence="8">
    <location>
        <position position="86"/>
    </location>
    <ligand>
        <name>Mg(2+)</name>
        <dbReference type="ChEBI" id="CHEBI:18420"/>
        <label>1</label>
    </ligand>
</feature>
<dbReference type="EMBL" id="JAERUA010000021">
    <property type="protein sequence ID" value="KAI1884896.1"/>
    <property type="molecule type" value="Genomic_DNA"/>
</dbReference>
<dbReference type="InterPro" id="IPR036705">
    <property type="entry name" value="Ribosyl_crysJ1_sf"/>
</dbReference>
<dbReference type="InterPro" id="IPR050792">
    <property type="entry name" value="ADP-ribosylglycohydrolase"/>
</dbReference>
<evidence type="ECO:0000256" key="2">
    <source>
        <dbReference type="ARBA" id="ARBA00022801"/>
    </source>
</evidence>
<sequence length="722" mass="79978">MVTFPQLFPLQVIKEIKSTRTMAQPGPTVMEMEKRYEASMVLSAAGDAMGFHNGEWEFCRNGEEIHKQLAAKGGLENLCVKDLRVSDDTVMHLATAEALVEMRKGSTFSDLLKTLAKKYIKSMDDMEGRSPGITCMSATRLLKPKVKRGWQIPFNPHGGGCGAAMRAMCVGLRFPQLDQVDLLVAVSVESGRMTHHHPTGYLGSLAAALFTSYAVRRKPPVEWGRGLLDILEKAKEYVEQSGHCVKENLENWDYFEKSWKDYLQLRGILHGTGEALFPETYGVKERDEFYKSVSYSGWGGSSGHDAPMIAYDALLKARNSWVELAHHAFFHGGDSDSTAAIAGACYKHRRSKSQVIYKVIKQINSTRTMAQPGPTVMEMEKRYEASMVLSAAGDAMGYHNGWWEFCESGEEIHKQLAAKGGLENLCVKDLRVSDDTVMHLATAEALVEMRKESTFSDLLKTLAKKYIKSMDDMEGRSPGVTCMSGTGLLRPKVKRGCQIPFNPRGGGCGAAMRAMCVGLRFPQPDQVDLLVAVSVESGRMTHHHPTGYLGSLAAALFTSYAVRRKPPVEWGRGLLDILGKAKEYVKQSGHCVKENLENWDYFEKSWKGYLQLRGILHGTGEALFPETYGVKERDKFYESVSYSGWGGSSGHDAPMIAYDALLKARNSWVELAHHAFFHGGDSDSTAAIAGACESNHHSSCSGRQDLQHFSSAEILHQFLCCF</sequence>
<comment type="caution">
    <text evidence="9">The sequence shown here is derived from an EMBL/GenBank/DDBJ whole genome shotgun (WGS) entry which is preliminary data.</text>
</comment>
<feature type="binding site" evidence="8">
    <location>
        <position position="88"/>
    </location>
    <ligand>
        <name>Mg(2+)</name>
        <dbReference type="ChEBI" id="CHEBI:18420"/>
        <label>1</label>
    </ligand>
</feature>
<protein>
    <recommendedName>
        <fullName evidence="5">ADP-ribosylhydrolase ARH1</fullName>
        <ecNumber evidence="4">3.2.2.19</ecNumber>
    </recommendedName>
    <alternativeName>
        <fullName evidence="6">ADP-ribose-L-arginine cleaving enzyme</fullName>
    </alternativeName>
    <alternativeName>
        <fullName evidence="7">[Protein ADP-ribosylarginine] hydrolase</fullName>
    </alternativeName>
</protein>
<dbReference type="OrthoDB" id="10250509at2759"/>
<gene>
    <name evidence="9" type="ORF">AGOR_G00214600</name>
</gene>
<proteinExistence type="inferred from homology"/>
<evidence type="ECO:0000256" key="4">
    <source>
        <dbReference type="ARBA" id="ARBA00049725"/>
    </source>
</evidence>
<feature type="binding site" evidence="8">
    <location>
        <position position="87"/>
    </location>
    <ligand>
        <name>Mg(2+)</name>
        <dbReference type="ChEBI" id="CHEBI:18420"/>
        <label>1</label>
    </ligand>
</feature>
<evidence type="ECO:0000256" key="1">
    <source>
        <dbReference type="ARBA" id="ARBA00010702"/>
    </source>
</evidence>
<dbReference type="Gene3D" id="1.10.4080.10">
    <property type="entry name" value="ADP-ribosylation/Crystallin J1"/>
    <property type="match status" value="2"/>
</dbReference>
<comment type="cofactor">
    <cofactor evidence="8">
        <name>Mg(2+)</name>
        <dbReference type="ChEBI" id="CHEBI:18420"/>
    </cofactor>
    <text evidence="8">Binds 2 magnesium ions per subunit.</text>
</comment>
<comment type="function">
    <text evidence="3">Specifically acts as an arginine mono-ADP-ribosylhydrolase by mediating the removal of mono-ADP-ribose attached to arginine residues on proteins.</text>
</comment>
<dbReference type="EC" id="3.2.2.19" evidence="4"/>
<keyword evidence="8" id="KW-0460">Magnesium</keyword>
<dbReference type="GO" id="GO:0003875">
    <property type="term" value="F:ADP-ribosylarginine hydrolase activity"/>
    <property type="evidence" value="ECO:0007669"/>
    <property type="project" value="UniProtKB-EC"/>
</dbReference>